<dbReference type="AlphaFoldDB" id="A0A7H0VFS8"/>
<dbReference type="PRINTS" id="PR00032">
    <property type="entry name" value="HTHARAC"/>
</dbReference>
<dbReference type="InterPro" id="IPR009057">
    <property type="entry name" value="Homeodomain-like_sf"/>
</dbReference>
<dbReference type="Gene3D" id="1.10.10.60">
    <property type="entry name" value="Homeodomain-like"/>
    <property type="match status" value="1"/>
</dbReference>
<dbReference type="SMART" id="SM00342">
    <property type="entry name" value="HTH_ARAC"/>
    <property type="match status" value="1"/>
</dbReference>
<dbReference type="KEGG" id="chyd:H4K34_01670"/>
<dbReference type="Proteomes" id="UP000516305">
    <property type="component" value="Chromosome"/>
</dbReference>
<keyword evidence="1" id="KW-0805">Transcription regulation</keyword>
<dbReference type="Pfam" id="PF12833">
    <property type="entry name" value="HTH_18"/>
    <property type="match status" value="1"/>
</dbReference>
<keyword evidence="3" id="KW-0804">Transcription</keyword>
<dbReference type="InterPro" id="IPR018060">
    <property type="entry name" value="HTH_AraC"/>
</dbReference>
<dbReference type="EMBL" id="CP060139">
    <property type="protein sequence ID" value="QNR24576.1"/>
    <property type="molecule type" value="Genomic_DNA"/>
</dbReference>
<evidence type="ECO:0000256" key="3">
    <source>
        <dbReference type="ARBA" id="ARBA00023163"/>
    </source>
</evidence>
<keyword evidence="6" id="KW-1185">Reference proteome</keyword>
<evidence type="ECO:0000256" key="1">
    <source>
        <dbReference type="ARBA" id="ARBA00023015"/>
    </source>
</evidence>
<dbReference type="InterPro" id="IPR020449">
    <property type="entry name" value="Tscrpt_reg_AraC-type_HTH"/>
</dbReference>
<organism evidence="5 6">
    <name type="scientific">Croceimicrobium hydrocarbonivorans</name>
    <dbReference type="NCBI Taxonomy" id="2761580"/>
    <lineage>
        <taxon>Bacteria</taxon>
        <taxon>Pseudomonadati</taxon>
        <taxon>Bacteroidota</taxon>
        <taxon>Flavobacteriia</taxon>
        <taxon>Flavobacteriales</taxon>
        <taxon>Owenweeksiaceae</taxon>
        <taxon>Croceimicrobium</taxon>
    </lineage>
</organism>
<dbReference type="SUPFAM" id="SSF46689">
    <property type="entry name" value="Homeodomain-like"/>
    <property type="match status" value="1"/>
</dbReference>
<feature type="domain" description="HTH araC/xylS-type" evidence="4">
    <location>
        <begin position="174"/>
        <end position="272"/>
    </location>
</feature>
<dbReference type="GO" id="GO:0003700">
    <property type="term" value="F:DNA-binding transcription factor activity"/>
    <property type="evidence" value="ECO:0007669"/>
    <property type="project" value="InterPro"/>
</dbReference>
<sequence>MIYRGNTDEYLSIGTLSGEELGGLLEPVPSALLVLWFTQDHNHLRIDGENYCFNRNELICLTEFHQIEEIDIKEARLIKFNRSFYCIVDHDSEVSCKGLLFFGSKQLPRMDLPAEEIEIFETVYRMFSLEFENTDHLQGEILQMMLKRFLILCVRLYKKQCRLQADGPKLDLIREYNFLVEKHYREKHSVADYAEMLNRSPKTLANQFKKMSDQSPLEFIQNRRMLEARRLLVRGDLSVKEVAYDLGFEDVQSFSRFFKREEGMSPAAFVRIKGKKVNF</sequence>
<evidence type="ECO:0000259" key="4">
    <source>
        <dbReference type="PROSITE" id="PS01124"/>
    </source>
</evidence>
<dbReference type="GO" id="GO:0043565">
    <property type="term" value="F:sequence-specific DNA binding"/>
    <property type="evidence" value="ECO:0007669"/>
    <property type="project" value="InterPro"/>
</dbReference>
<dbReference type="PANTHER" id="PTHR43280">
    <property type="entry name" value="ARAC-FAMILY TRANSCRIPTIONAL REGULATOR"/>
    <property type="match status" value="1"/>
</dbReference>
<name>A0A7H0VFS8_9FLAO</name>
<keyword evidence="2" id="KW-0238">DNA-binding</keyword>
<dbReference type="InterPro" id="IPR018062">
    <property type="entry name" value="HTH_AraC-typ_CS"/>
</dbReference>
<accession>A0A7H0VFS8</accession>
<gene>
    <name evidence="5" type="ORF">H4K34_01670</name>
</gene>
<dbReference type="PROSITE" id="PS00041">
    <property type="entry name" value="HTH_ARAC_FAMILY_1"/>
    <property type="match status" value="1"/>
</dbReference>
<proteinExistence type="predicted"/>
<dbReference type="PROSITE" id="PS01124">
    <property type="entry name" value="HTH_ARAC_FAMILY_2"/>
    <property type="match status" value="1"/>
</dbReference>
<evidence type="ECO:0000313" key="5">
    <source>
        <dbReference type="EMBL" id="QNR24576.1"/>
    </source>
</evidence>
<protein>
    <submittedName>
        <fullName evidence="5">Helix-turn-helix transcriptional regulator</fullName>
    </submittedName>
</protein>
<dbReference type="PANTHER" id="PTHR43280:SF32">
    <property type="entry name" value="TRANSCRIPTIONAL REGULATORY PROTEIN"/>
    <property type="match status" value="1"/>
</dbReference>
<reference evidence="5 6" key="1">
    <citation type="submission" date="2020-08" db="EMBL/GenBank/DDBJ databases">
        <title>Croceimicrobium hydrocarbonivorans gen. nov., sp. nov., a novel marine bacterium isolated from a bacterial consortium that degrades polyethylene terephthalate.</title>
        <authorList>
            <person name="Liu R."/>
        </authorList>
    </citation>
    <scope>NUCLEOTIDE SEQUENCE [LARGE SCALE GENOMIC DNA]</scope>
    <source>
        <strain evidence="5 6">A20-9</strain>
    </source>
</reference>
<evidence type="ECO:0000256" key="2">
    <source>
        <dbReference type="ARBA" id="ARBA00023125"/>
    </source>
</evidence>
<dbReference type="RefSeq" id="WP_210759103.1">
    <property type="nucleotide sequence ID" value="NZ_CP060139.1"/>
</dbReference>
<evidence type="ECO:0000313" key="6">
    <source>
        <dbReference type="Proteomes" id="UP000516305"/>
    </source>
</evidence>